<comment type="caution">
    <text evidence="4">The sequence shown here is derived from an EMBL/GenBank/DDBJ whole genome shotgun (WGS) entry which is preliminary data.</text>
</comment>
<evidence type="ECO:0000259" key="3">
    <source>
        <dbReference type="PROSITE" id="PS50086"/>
    </source>
</evidence>
<protein>
    <recommendedName>
        <fullName evidence="3">Rab-GAP TBC domain-containing protein</fullName>
    </recommendedName>
</protein>
<dbReference type="Proteomes" id="UP001516023">
    <property type="component" value="Unassembled WGS sequence"/>
</dbReference>
<dbReference type="AlphaFoldDB" id="A0ABD3PZV0"/>
<dbReference type="GO" id="GO:0005096">
    <property type="term" value="F:GTPase activator activity"/>
    <property type="evidence" value="ECO:0007669"/>
    <property type="project" value="UniProtKB-KW"/>
</dbReference>
<dbReference type="Gene3D" id="1.10.8.1310">
    <property type="match status" value="1"/>
</dbReference>
<feature type="region of interest" description="Disordered" evidence="2">
    <location>
        <begin position="120"/>
        <end position="140"/>
    </location>
</feature>
<dbReference type="SUPFAM" id="SSF47923">
    <property type="entry name" value="Ypt/Rab-GAP domain of gyp1p"/>
    <property type="match status" value="2"/>
</dbReference>
<dbReference type="EMBL" id="JABMIG020000089">
    <property type="protein sequence ID" value="KAL3793689.1"/>
    <property type="molecule type" value="Genomic_DNA"/>
</dbReference>
<dbReference type="PANTHER" id="PTHR20913:SF7">
    <property type="entry name" value="RE60063P"/>
    <property type="match status" value="1"/>
</dbReference>
<organism evidence="4 5">
    <name type="scientific">Cyclotella cryptica</name>
    <dbReference type="NCBI Taxonomy" id="29204"/>
    <lineage>
        <taxon>Eukaryota</taxon>
        <taxon>Sar</taxon>
        <taxon>Stramenopiles</taxon>
        <taxon>Ochrophyta</taxon>
        <taxon>Bacillariophyta</taxon>
        <taxon>Coscinodiscophyceae</taxon>
        <taxon>Thalassiosirophycidae</taxon>
        <taxon>Stephanodiscales</taxon>
        <taxon>Stephanodiscaceae</taxon>
        <taxon>Cyclotella</taxon>
    </lineage>
</organism>
<dbReference type="Pfam" id="PF00566">
    <property type="entry name" value="RabGAP-TBC"/>
    <property type="match status" value="1"/>
</dbReference>
<feature type="region of interest" description="Disordered" evidence="2">
    <location>
        <begin position="428"/>
        <end position="462"/>
    </location>
</feature>
<accession>A0ABD3PZV0</accession>
<dbReference type="InterPro" id="IPR035969">
    <property type="entry name" value="Rab-GAP_TBC_sf"/>
</dbReference>
<dbReference type="PROSITE" id="PS50086">
    <property type="entry name" value="TBC_RABGAP"/>
    <property type="match status" value="1"/>
</dbReference>
<sequence>MTWNTVDATALEYNTRPRQYCPQSPRHSLHVSHIVDIFAVERKARPAGPAQATAQRNAGSMGPASAMMSAKAEEIRRLLSDPVVDLWKLREMALTEGGLVNDSLRKLAWPKLVGVSPDLNTPSPTVSQSVPPASEVSIPPSLDSEQIERDVSRVTWHLLTGNQRSRNFQMKNKHRKRIGTLLKKKQRRLGDFLNLVLVQSYGDLGEREGGGEEDRLRYYQGYHDIASIFLSALGGATSVETTLPIEGGSGKARYSSHSYSSRDSTVSTDVQKAHTAAASMGLTLACQVLLQVSHSHYRDAMRANFQQLNAALRLIIMPLTAAFDAEVHSHLFDCEMEPFFALSWIITWFAHDVRDTSLVKRLFDFFIASHPLMSIYMSVAMMIHPLNRIEILGTDCDFACVHNALADLPKNSSNVGWKYTPRDGGYVSGDEDDASATEGSLLDQSCDEPEEEGSQISNSVLNNPRNARVPFQELIDLSILLMHKIPPRNLISLAKRYHTKVTLQPLMAEASTIALLQPPPSHCLASYVDSDWVLRQKLREEHGIKLNRHQRKNRFKLVNTDVEYQGDDDITNSLESFSSNDPATLPKKPPFKAVIASGTGPDGRAEERRIRKRRRVMVRSVAVVLLSVFAAMVKSYFSSPILNQTPQCHKNDRELSPGKELVCSTVSDVTRGAETCHEGDCREYEKPSIVSPEDLGVADKPEYSNVKINLPESEDETTRAVASGKDVSVCADNEANAVEPKPSYVGTTQVSIVPNKERKRTQSPELTHHLLNIADHLLTSFYYIEPYLEVFLLHAVKIFQIGWHRTEWILSKIAPVAEKGLILELDDGSSAGWEDVAQKTWNKQAVMYQNQWKRVAKVATEIVRKGSKSGRDPMQGLVNDVADALMRRTLKQASGEV</sequence>
<name>A0ABD3PZV0_9STRA</name>
<keyword evidence="1" id="KW-0343">GTPase activation</keyword>
<gene>
    <name evidence="4" type="ORF">HJC23_010261</name>
</gene>
<evidence type="ECO:0000313" key="4">
    <source>
        <dbReference type="EMBL" id="KAL3793689.1"/>
    </source>
</evidence>
<dbReference type="InterPro" id="IPR045913">
    <property type="entry name" value="TBC20/Gyp8-like"/>
</dbReference>
<evidence type="ECO:0000256" key="2">
    <source>
        <dbReference type="SAM" id="MobiDB-lite"/>
    </source>
</evidence>
<dbReference type="Gene3D" id="1.10.472.80">
    <property type="entry name" value="Ypt/Rab-GAP domain of gyp1p, domain 3"/>
    <property type="match status" value="1"/>
</dbReference>
<keyword evidence="5" id="KW-1185">Reference proteome</keyword>
<feature type="domain" description="Rab-GAP TBC" evidence="3">
    <location>
        <begin position="99"/>
        <end position="370"/>
    </location>
</feature>
<evidence type="ECO:0000313" key="5">
    <source>
        <dbReference type="Proteomes" id="UP001516023"/>
    </source>
</evidence>
<reference evidence="4 5" key="1">
    <citation type="journal article" date="2020" name="G3 (Bethesda)">
        <title>Improved Reference Genome for Cyclotella cryptica CCMP332, a Model for Cell Wall Morphogenesis, Salinity Adaptation, and Lipid Production in Diatoms (Bacillariophyta).</title>
        <authorList>
            <person name="Roberts W.R."/>
            <person name="Downey K.M."/>
            <person name="Ruck E.C."/>
            <person name="Traller J.C."/>
            <person name="Alverson A.J."/>
        </authorList>
    </citation>
    <scope>NUCLEOTIDE SEQUENCE [LARGE SCALE GENOMIC DNA]</scope>
    <source>
        <strain evidence="4 5">CCMP332</strain>
    </source>
</reference>
<dbReference type="SMART" id="SM00164">
    <property type="entry name" value="TBC"/>
    <property type="match status" value="1"/>
</dbReference>
<proteinExistence type="predicted"/>
<feature type="compositionally biased region" description="Low complexity" evidence="2">
    <location>
        <begin position="121"/>
        <end position="134"/>
    </location>
</feature>
<evidence type="ECO:0000256" key="1">
    <source>
        <dbReference type="ARBA" id="ARBA00022468"/>
    </source>
</evidence>
<dbReference type="InterPro" id="IPR000195">
    <property type="entry name" value="Rab-GAP-TBC_dom"/>
</dbReference>
<dbReference type="PANTHER" id="PTHR20913">
    <property type="entry name" value="TBC1 DOMAIN FAMILY MEMBER 20/GTPASE"/>
    <property type="match status" value="1"/>
</dbReference>